<evidence type="ECO:0000313" key="2">
    <source>
        <dbReference type="Proteomes" id="UP000239772"/>
    </source>
</evidence>
<dbReference type="OrthoDB" id="8448837at2"/>
<reference evidence="2" key="1">
    <citation type="submission" date="2018-03" db="EMBL/GenBank/DDBJ databases">
        <authorList>
            <person name="Sun L."/>
            <person name="Liu H."/>
            <person name="Chen W."/>
            <person name="Huang K."/>
            <person name="Liu W."/>
            <person name="Gao X."/>
        </authorList>
    </citation>
    <scope>NUCLEOTIDE SEQUENCE [LARGE SCALE GENOMIC DNA]</scope>
    <source>
        <strain evidence="2">SH9</strain>
    </source>
</reference>
<protein>
    <submittedName>
        <fullName evidence="1">Uncharacterized protein</fullName>
    </submittedName>
</protein>
<proteinExistence type="predicted"/>
<dbReference type="AlphaFoldDB" id="A0A2T1HRZ3"/>
<dbReference type="EMBL" id="PVZS01000014">
    <property type="protein sequence ID" value="PSC04424.1"/>
    <property type="molecule type" value="Genomic_DNA"/>
</dbReference>
<evidence type="ECO:0000313" key="1">
    <source>
        <dbReference type="EMBL" id="PSC04424.1"/>
    </source>
</evidence>
<dbReference type="RefSeq" id="WP_106337720.1">
    <property type="nucleotide sequence ID" value="NZ_PVZS01000014.1"/>
</dbReference>
<name>A0A2T1HRZ3_9HYPH</name>
<keyword evidence="2" id="KW-1185">Reference proteome</keyword>
<organism evidence="1 2">
    <name type="scientific">Alsobacter soli</name>
    <dbReference type="NCBI Taxonomy" id="2109933"/>
    <lineage>
        <taxon>Bacteria</taxon>
        <taxon>Pseudomonadati</taxon>
        <taxon>Pseudomonadota</taxon>
        <taxon>Alphaproteobacteria</taxon>
        <taxon>Hyphomicrobiales</taxon>
        <taxon>Alsobacteraceae</taxon>
        <taxon>Alsobacter</taxon>
    </lineage>
</organism>
<sequence>MNDVGPEHFRTVDGAFCVRLMAAYGSEGVWNADGEEALVDDLPIDPELAGRLQEWQEAFDALEDRAAESDGRAGAALRAAWSKLAEDGLALARALKQALPDWTVLYVDPALAREAGEQAQATSITD</sequence>
<accession>A0A2T1HRZ3</accession>
<comment type="caution">
    <text evidence="1">The sequence shown here is derived from an EMBL/GenBank/DDBJ whole genome shotgun (WGS) entry which is preliminary data.</text>
</comment>
<gene>
    <name evidence="1" type="ORF">SLNSH_14500</name>
</gene>
<dbReference type="Proteomes" id="UP000239772">
    <property type="component" value="Unassembled WGS sequence"/>
</dbReference>